<reference evidence="1 2" key="1">
    <citation type="journal article" date="2018" name="Sci. Data">
        <title>The draft genome sequence of cork oak.</title>
        <authorList>
            <person name="Ramos A.M."/>
            <person name="Usie A."/>
            <person name="Barbosa P."/>
            <person name="Barros P.M."/>
            <person name="Capote T."/>
            <person name="Chaves I."/>
            <person name="Simoes F."/>
            <person name="Abreu I."/>
            <person name="Carrasquinho I."/>
            <person name="Faro C."/>
            <person name="Guimaraes J.B."/>
            <person name="Mendonca D."/>
            <person name="Nobrega F."/>
            <person name="Rodrigues L."/>
            <person name="Saibo N.J.M."/>
            <person name="Varela M.C."/>
            <person name="Egas C."/>
            <person name="Matos J."/>
            <person name="Miguel C.M."/>
            <person name="Oliveira M.M."/>
            <person name="Ricardo C.P."/>
            <person name="Goncalves S."/>
        </authorList>
    </citation>
    <scope>NUCLEOTIDE SEQUENCE [LARGE SCALE GENOMIC DNA]</scope>
    <source>
        <strain evidence="2">cv. HL8</strain>
    </source>
</reference>
<proteinExistence type="predicted"/>
<dbReference type="EMBL" id="PKMF04000365">
    <property type="protein sequence ID" value="KAK7835728.1"/>
    <property type="molecule type" value="Genomic_DNA"/>
</dbReference>
<evidence type="ECO:0000313" key="1">
    <source>
        <dbReference type="EMBL" id="KAK7835728.1"/>
    </source>
</evidence>
<comment type="caution">
    <text evidence="1">The sequence shown here is derived from an EMBL/GenBank/DDBJ whole genome shotgun (WGS) entry which is preliminary data.</text>
</comment>
<accession>A0AAW0K908</accession>
<protein>
    <submittedName>
        <fullName evidence="1">Uncharacterized protein</fullName>
    </submittedName>
</protein>
<gene>
    <name evidence="1" type="ORF">CFP56_023197</name>
</gene>
<name>A0AAW0K908_QUESU</name>
<keyword evidence="2" id="KW-1185">Reference proteome</keyword>
<organism evidence="1 2">
    <name type="scientific">Quercus suber</name>
    <name type="common">Cork oak</name>
    <dbReference type="NCBI Taxonomy" id="58331"/>
    <lineage>
        <taxon>Eukaryota</taxon>
        <taxon>Viridiplantae</taxon>
        <taxon>Streptophyta</taxon>
        <taxon>Embryophyta</taxon>
        <taxon>Tracheophyta</taxon>
        <taxon>Spermatophyta</taxon>
        <taxon>Magnoliopsida</taxon>
        <taxon>eudicotyledons</taxon>
        <taxon>Gunneridae</taxon>
        <taxon>Pentapetalae</taxon>
        <taxon>rosids</taxon>
        <taxon>fabids</taxon>
        <taxon>Fagales</taxon>
        <taxon>Fagaceae</taxon>
        <taxon>Quercus</taxon>
    </lineage>
</organism>
<evidence type="ECO:0000313" key="2">
    <source>
        <dbReference type="Proteomes" id="UP000237347"/>
    </source>
</evidence>
<sequence length="123" mass="14445">MKILEQREPPSLEPHQMACIDEWRSLYMQKKPSPFFPSSLESEKASSNSSDLFLSIDIRNNSNNKYSQSNNVHSHFFILHGSKRRHRITHYCTDEDGTAKFCKLILAARHREFKFKISNPNIY</sequence>
<dbReference type="AlphaFoldDB" id="A0AAW0K908"/>
<dbReference type="Proteomes" id="UP000237347">
    <property type="component" value="Unassembled WGS sequence"/>
</dbReference>